<comment type="caution">
    <text evidence="11">The sequence shown here is derived from an EMBL/GenBank/DDBJ whole genome shotgun (WGS) entry which is preliminary data.</text>
</comment>
<evidence type="ECO:0000256" key="7">
    <source>
        <dbReference type="SAM" id="Phobius"/>
    </source>
</evidence>
<feature type="domain" description="Sushi" evidence="10">
    <location>
        <begin position="690"/>
        <end position="750"/>
    </location>
</feature>
<keyword evidence="5" id="KW-0325">Glycoprotein</keyword>
<protein>
    <submittedName>
        <fullName evidence="11">Uncharacterized protein</fullName>
    </submittedName>
</protein>
<keyword evidence="2 8" id="KW-0732">Signal</keyword>
<dbReference type="Gene3D" id="2.10.70.10">
    <property type="entry name" value="Complement Module, domain 1"/>
    <property type="match status" value="5"/>
</dbReference>
<feature type="domain" description="Sushi" evidence="10">
    <location>
        <begin position="1227"/>
        <end position="1287"/>
    </location>
</feature>
<name>A0AAD9K8Z1_9ANNE</name>
<feature type="disulfide bond" evidence="6">
    <location>
        <begin position="1229"/>
        <end position="1272"/>
    </location>
</feature>
<dbReference type="CDD" id="cd00033">
    <property type="entry name" value="CCP"/>
    <property type="match status" value="2"/>
</dbReference>
<dbReference type="Gene3D" id="3.10.100.10">
    <property type="entry name" value="Mannose-Binding Protein A, subunit A"/>
    <property type="match status" value="4"/>
</dbReference>
<evidence type="ECO:0000256" key="5">
    <source>
        <dbReference type="ARBA" id="ARBA00023180"/>
    </source>
</evidence>
<evidence type="ECO:0000259" key="9">
    <source>
        <dbReference type="PROSITE" id="PS50041"/>
    </source>
</evidence>
<dbReference type="InterPro" id="IPR016187">
    <property type="entry name" value="CTDL_fold"/>
</dbReference>
<feature type="domain" description="Sushi" evidence="10">
    <location>
        <begin position="556"/>
        <end position="627"/>
    </location>
</feature>
<evidence type="ECO:0000256" key="6">
    <source>
        <dbReference type="PROSITE-ProRule" id="PRU00302"/>
    </source>
</evidence>
<sequence>MEYVVLTLMMSIHVAVSESPFACKSTTVRPESGIPYYEEITERKTYDEAEKVCRSKGAELYSFREGKIINSVDRFWVGARVRRWRHDSLDIALTFDAWADVLQPTNDGYCVRVSGKGSSTKLYSTLCSEQDHVICMNENIEDGDSSMSFSNSSNACREKSGHLIGIFNENQMRWISKKFRDSFWTGYKYSEDRDDINYWNNGQRVTITNLSATSSFLAGPKECISVDTQGKWNKDKCTHRNPFICALEVPYATKNTTCETIDEECVCYWHGEETLSYNEAMEYCMSDGGTLAYPSSEDKLIALLDVIGNNNNNPYWVGVSDGHTKAVYRGSDASVITWTVWTYATGPRTNVGYDCINLDSGTMNSYDCNDKKLFICQSLPVLDPDSYCLIKQSTLQMPLETAIQKCSDIGEGWKVPVLTDATMLERTENSIWISARESEPYSRVFKTFDGEYLQYTKWGSAQPSFGTCVYLSNKLMTTSTCTTTHYATCLGMLEDICNNPPDINNGTKIWNTTTGDVLYICEDGYVMPTADSIRLEIKCDCSRATKLNALENCTAIYCPDPENNSNGTVVNKTGLLVNDTVLYKCPFGYQVSDTGSSYYNLTCTQLANRTTGIWSSHPQLEEKNCTDSPPLNNANFSPLECNIVGCYGQVVCEEWFWMPRLANITTNTTCVMDWSGVFAAWCWTPPCEEIICPNPPTISNATYTVEGRKAIYTCLDNYKIQGKSNNTAESLCEYDDSFNATWLDTPYCEAITCPERPAVEDAIIVSATDDRNVGAVIKYQCNDSFVVHQDNSPLNELQELNKTCEVDQDSWTGKWTGNYSCRIPECSSPPELGNSSLSVRDKTVGSVANYTCDINYKINSTGTKLTTSTCVFLEEKGVYNWTTPDSCSSILCEEVSNSTNATVVSSLRNIGDVTLHRCITGFKVKNAEIPKTDFETKCLLHDTKLSAYWSEDSVCEAVMCPEPPSVYNSNVTVRGYGIGDSALYTCDPDYIMLTEDDVPNWQSICSLDDNNKATAVWKPIQECISLKPATTPEPAIIYGVLLVRQCQIPDNVVGAIGEHNKLFINSKLSFVASAGYRFKNGGKARSSICFAGGSLSVNKPEVIRNRCPLLPPVFEATKSTQDNYVGSEVTVQCTNPRAKMENGLSTIRIRCTFTEQWTFIPRSCKVQRCGPFEIVEHSHLVAYNNTIGGLAVIRCNLSYRFANGARTKSFRCLFNLTWQPTEKCYLIRCPNPPEISNGNRSSSEIVYNSNITYTCDGTYRLQYGYHNMTIRCGEDAEWTYKNLSCGKVNCPQLNLSHVTKFGNGSSFGDVINFTCDEGYIFGNKVVGELECKANAHWNGDTRGCLHGEWEPELDNCKTEQIGVFEPEPEEAKGASGIAFVVTGVMVLICSIMVIGDAPAIFKALKGEAIKMPKSVISHYGTGTRRSMK</sequence>
<dbReference type="Pfam" id="PF00084">
    <property type="entry name" value="Sushi"/>
    <property type="match status" value="3"/>
</dbReference>
<evidence type="ECO:0000256" key="8">
    <source>
        <dbReference type="SAM" id="SignalP"/>
    </source>
</evidence>
<dbReference type="InterPro" id="IPR000436">
    <property type="entry name" value="Sushi_SCR_CCP_dom"/>
</dbReference>
<dbReference type="Pfam" id="PF00059">
    <property type="entry name" value="Lectin_C"/>
    <property type="match status" value="3"/>
</dbReference>
<keyword evidence="3" id="KW-0677">Repeat</keyword>
<feature type="domain" description="C-type lectin" evidence="9">
    <location>
        <begin position="145"/>
        <end position="246"/>
    </location>
</feature>
<feature type="chain" id="PRO_5041900177" evidence="8">
    <location>
        <begin position="18"/>
        <end position="1428"/>
    </location>
</feature>
<keyword evidence="7" id="KW-1133">Transmembrane helix</keyword>
<feature type="transmembrane region" description="Helical" evidence="7">
    <location>
        <begin position="1377"/>
        <end position="1401"/>
    </location>
</feature>
<keyword evidence="7" id="KW-0472">Membrane</keyword>
<dbReference type="PROSITE" id="PS50923">
    <property type="entry name" value="SUSHI"/>
    <property type="match status" value="4"/>
</dbReference>
<dbReference type="InterPro" id="IPR001304">
    <property type="entry name" value="C-type_lectin-like"/>
</dbReference>
<evidence type="ECO:0000259" key="10">
    <source>
        <dbReference type="PROSITE" id="PS50923"/>
    </source>
</evidence>
<keyword evidence="4 6" id="KW-1015">Disulfide bond</keyword>
<dbReference type="PROSITE" id="PS50041">
    <property type="entry name" value="C_TYPE_LECTIN_2"/>
    <property type="match status" value="4"/>
</dbReference>
<evidence type="ECO:0000313" key="12">
    <source>
        <dbReference type="Proteomes" id="UP001208570"/>
    </source>
</evidence>
<evidence type="ECO:0000256" key="3">
    <source>
        <dbReference type="ARBA" id="ARBA00022737"/>
    </source>
</evidence>
<dbReference type="SMART" id="SM00032">
    <property type="entry name" value="CCP"/>
    <property type="match status" value="10"/>
</dbReference>
<dbReference type="Proteomes" id="UP001208570">
    <property type="component" value="Unassembled WGS sequence"/>
</dbReference>
<dbReference type="InterPro" id="IPR035976">
    <property type="entry name" value="Sushi/SCR/CCP_sf"/>
</dbReference>
<dbReference type="EMBL" id="JAODUP010000033">
    <property type="protein sequence ID" value="KAK2166921.1"/>
    <property type="molecule type" value="Genomic_DNA"/>
</dbReference>
<reference evidence="11" key="1">
    <citation type="journal article" date="2023" name="Mol. Biol. Evol.">
        <title>Third-Generation Sequencing Reveals the Adaptive Role of the Epigenome in Three Deep-Sea Polychaetes.</title>
        <authorList>
            <person name="Perez M."/>
            <person name="Aroh O."/>
            <person name="Sun Y."/>
            <person name="Lan Y."/>
            <person name="Juniper S.K."/>
            <person name="Young C.R."/>
            <person name="Angers B."/>
            <person name="Qian P.Y."/>
        </authorList>
    </citation>
    <scope>NUCLEOTIDE SEQUENCE</scope>
    <source>
        <strain evidence="11">P08H-3</strain>
    </source>
</reference>
<feature type="domain" description="C-type lectin" evidence="9">
    <location>
        <begin position="267"/>
        <end position="377"/>
    </location>
</feature>
<feature type="domain" description="Sushi" evidence="10">
    <location>
        <begin position="1288"/>
        <end position="1346"/>
    </location>
</feature>
<evidence type="ECO:0000256" key="4">
    <source>
        <dbReference type="ARBA" id="ARBA00023157"/>
    </source>
</evidence>
<dbReference type="InterPro" id="IPR016186">
    <property type="entry name" value="C-type_lectin-like/link_sf"/>
</dbReference>
<dbReference type="SUPFAM" id="SSF56436">
    <property type="entry name" value="C-type lectin-like"/>
    <property type="match status" value="4"/>
</dbReference>
<dbReference type="SUPFAM" id="SSF57535">
    <property type="entry name" value="Complement control module/SCR domain"/>
    <property type="match status" value="9"/>
</dbReference>
<dbReference type="PANTHER" id="PTHR19325:SF575">
    <property type="entry name" value="LOCOMOTION-RELATED PROTEIN HIKARU GENKI"/>
    <property type="match status" value="1"/>
</dbReference>
<proteinExistence type="predicted"/>
<evidence type="ECO:0000256" key="2">
    <source>
        <dbReference type="ARBA" id="ARBA00022729"/>
    </source>
</evidence>
<comment type="caution">
    <text evidence="6">Lacks conserved residue(s) required for the propagation of feature annotation.</text>
</comment>
<feature type="domain" description="C-type lectin" evidence="9">
    <location>
        <begin position="422"/>
        <end position="490"/>
    </location>
</feature>
<keyword evidence="1 6" id="KW-0768">Sushi</keyword>
<feature type="signal peptide" evidence="8">
    <location>
        <begin position="1"/>
        <end position="17"/>
    </location>
</feature>
<evidence type="ECO:0000256" key="1">
    <source>
        <dbReference type="ARBA" id="ARBA00022659"/>
    </source>
</evidence>
<organism evidence="11 12">
    <name type="scientific">Paralvinella palmiformis</name>
    <dbReference type="NCBI Taxonomy" id="53620"/>
    <lineage>
        <taxon>Eukaryota</taxon>
        <taxon>Metazoa</taxon>
        <taxon>Spiralia</taxon>
        <taxon>Lophotrochozoa</taxon>
        <taxon>Annelida</taxon>
        <taxon>Polychaeta</taxon>
        <taxon>Sedentaria</taxon>
        <taxon>Canalipalpata</taxon>
        <taxon>Terebellida</taxon>
        <taxon>Terebelliformia</taxon>
        <taxon>Alvinellidae</taxon>
        <taxon>Paralvinella</taxon>
    </lineage>
</organism>
<dbReference type="InterPro" id="IPR050350">
    <property type="entry name" value="Compl-Cell_Adhes-Reg"/>
</dbReference>
<feature type="domain" description="C-type lectin" evidence="9">
    <location>
        <begin position="37"/>
        <end position="136"/>
    </location>
</feature>
<keyword evidence="12" id="KW-1185">Reference proteome</keyword>
<dbReference type="PANTHER" id="PTHR19325">
    <property type="entry name" value="COMPLEMENT COMPONENT-RELATED SUSHI DOMAIN-CONTAINING"/>
    <property type="match status" value="1"/>
</dbReference>
<evidence type="ECO:0000313" key="11">
    <source>
        <dbReference type="EMBL" id="KAK2166921.1"/>
    </source>
</evidence>
<dbReference type="CDD" id="cd00037">
    <property type="entry name" value="CLECT"/>
    <property type="match status" value="2"/>
</dbReference>
<dbReference type="SMART" id="SM00034">
    <property type="entry name" value="CLECT"/>
    <property type="match status" value="3"/>
</dbReference>
<keyword evidence="7" id="KW-0812">Transmembrane</keyword>
<accession>A0AAD9K8Z1</accession>
<gene>
    <name evidence="11" type="ORF">LSH36_33g00007</name>
</gene>